<organism evidence="1">
    <name type="scientific">hydrothermal vent metagenome</name>
    <dbReference type="NCBI Taxonomy" id="652676"/>
    <lineage>
        <taxon>unclassified sequences</taxon>
        <taxon>metagenomes</taxon>
        <taxon>ecological metagenomes</taxon>
    </lineage>
</organism>
<accession>A0A1W1EK09</accession>
<reference evidence="1" key="1">
    <citation type="submission" date="2016-10" db="EMBL/GenBank/DDBJ databases">
        <authorList>
            <person name="de Groot N.N."/>
        </authorList>
    </citation>
    <scope>NUCLEOTIDE SEQUENCE</scope>
</reference>
<name>A0A1W1EK09_9ZZZZ</name>
<evidence type="ECO:0008006" key="2">
    <source>
        <dbReference type="Google" id="ProtNLM"/>
    </source>
</evidence>
<proteinExistence type="predicted"/>
<gene>
    <name evidence="1" type="ORF">MNB_SV-15-628</name>
</gene>
<evidence type="ECO:0000313" key="1">
    <source>
        <dbReference type="EMBL" id="SHO81146.1"/>
    </source>
</evidence>
<protein>
    <recommendedName>
        <fullName evidence="2">Stringent starvation protein B</fullName>
    </recommendedName>
</protein>
<dbReference type="AlphaFoldDB" id="A0A1W1EK09"/>
<sequence length="151" mass="17339">MKTEIFNTQEYKEVINRYLIDTISIFFNKNEAFSIVCDVQYLEFNPPLPEELSAQFGTHVLFNIAEYSFESAKVEDNYFIFEAGFGSQNFGSVVSMPILAIKQLIVDEIPLITNIATPTKIATKEEKVGNSMNIFLNNPENQKILKNRKKR</sequence>
<dbReference type="EMBL" id="FRYL01000030">
    <property type="protein sequence ID" value="SHO81146.1"/>
    <property type="molecule type" value="Genomic_DNA"/>
</dbReference>